<dbReference type="HAMAP" id="MF_00122">
    <property type="entry name" value="GatC"/>
    <property type="match status" value="1"/>
</dbReference>
<comment type="caution">
    <text evidence="1">The sequence shown here is derived from an EMBL/GenBank/DDBJ whole genome shotgun (WGS) entry which is preliminary data.</text>
</comment>
<dbReference type="Pfam" id="PF02686">
    <property type="entry name" value="GatC"/>
    <property type="match status" value="1"/>
</dbReference>
<organism evidence="1 2">
    <name type="scientific">Aerophobetes bacterium</name>
    <dbReference type="NCBI Taxonomy" id="2030807"/>
    <lineage>
        <taxon>Bacteria</taxon>
        <taxon>Candidatus Aerophobota</taxon>
    </lineage>
</organism>
<feature type="non-terminal residue" evidence="1">
    <location>
        <position position="84"/>
    </location>
</feature>
<proteinExistence type="inferred from homology"/>
<dbReference type="GO" id="GO:0006450">
    <property type="term" value="P:regulation of translational fidelity"/>
    <property type="evidence" value="ECO:0007669"/>
    <property type="project" value="InterPro"/>
</dbReference>
<dbReference type="Proteomes" id="UP000316360">
    <property type="component" value="Unassembled WGS sequence"/>
</dbReference>
<sequence>MITKEEVEYVARLARLKLTEEEKEKYTKQLADILKYINKLNELDTEKVEPTSHVLRLSNVFREDKVRPSLKQEEILANAPEVES</sequence>
<dbReference type="EMBL" id="SOKJ01000358">
    <property type="protein sequence ID" value="TET08385.1"/>
    <property type="molecule type" value="Genomic_DNA"/>
</dbReference>
<reference evidence="1 2" key="1">
    <citation type="submission" date="2019-03" db="EMBL/GenBank/DDBJ databases">
        <title>Metabolic potential of uncultured bacteria and archaea associated with petroleum seepage in deep-sea sediments.</title>
        <authorList>
            <person name="Dong X."/>
            <person name="Hubert C."/>
        </authorList>
    </citation>
    <scope>NUCLEOTIDE SEQUENCE [LARGE SCALE GENOMIC DNA]</scope>
    <source>
        <strain evidence="1">E44_bin7</strain>
    </source>
</reference>
<name>A0A523RRH9_UNCAE</name>
<dbReference type="GO" id="GO:0016740">
    <property type="term" value="F:transferase activity"/>
    <property type="evidence" value="ECO:0007669"/>
    <property type="project" value="UniProtKB-KW"/>
</dbReference>
<dbReference type="NCBIfam" id="TIGR00135">
    <property type="entry name" value="gatC"/>
    <property type="match status" value="1"/>
</dbReference>
<protein>
    <submittedName>
        <fullName evidence="1">Asp-tRNA(Asn)/Glu-tRNA(Gln) amidotransferase subunit GatC</fullName>
    </submittedName>
</protein>
<dbReference type="AlphaFoldDB" id="A0A523RRH9"/>
<dbReference type="SUPFAM" id="SSF141000">
    <property type="entry name" value="Glu-tRNAGln amidotransferase C subunit"/>
    <property type="match status" value="1"/>
</dbReference>
<gene>
    <name evidence="1" type="primary">gatC</name>
    <name evidence="1" type="ORF">E3J84_06250</name>
</gene>
<evidence type="ECO:0000313" key="2">
    <source>
        <dbReference type="Proteomes" id="UP000316360"/>
    </source>
</evidence>
<dbReference type="GO" id="GO:0070681">
    <property type="term" value="P:glutaminyl-tRNAGln biosynthesis via transamidation"/>
    <property type="evidence" value="ECO:0007669"/>
    <property type="project" value="TreeGrafter"/>
</dbReference>
<dbReference type="PANTHER" id="PTHR15004">
    <property type="entry name" value="GLUTAMYL-TRNA(GLN) AMIDOTRANSFERASE SUBUNIT C, MITOCHONDRIAL"/>
    <property type="match status" value="1"/>
</dbReference>
<evidence type="ECO:0000313" key="1">
    <source>
        <dbReference type="EMBL" id="TET08385.1"/>
    </source>
</evidence>
<dbReference type="Gene3D" id="1.10.20.60">
    <property type="entry name" value="Glu-tRNAGln amidotransferase C subunit, N-terminal domain"/>
    <property type="match status" value="1"/>
</dbReference>
<dbReference type="InterPro" id="IPR036113">
    <property type="entry name" value="Asp/Glu-ADT_sf_sub_c"/>
</dbReference>
<accession>A0A523RRH9</accession>
<dbReference type="PANTHER" id="PTHR15004:SF0">
    <property type="entry name" value="GLUTAMYL-TRNA(GLN) AMIDOTRANSFERASE SUBUNIT C, MITOCHONDRIAL"/>
    <property type="match status" value="1"/>
</dbReference>
<keyword evidence="1" id="KW-0808">Transferase</keyword>
<dbReference type="InterPro" id="IPR003837">
    <property type="entry name" value="GatC"/>
</dbReference>